<accession>A0A135YW54</accession>
<sequence length="468" mass="51683">MANIGVIGMAVMGKNLALNLESRGYEVAIYNRTHSVTEEVLRENEGLNLVGSESIEKFVGLLERPRKIIIMVKAGNPVDMTIESLIPYLDKGDIIIDGGNSFFRDSERRYRSLKEKGLNFVGLGVSGGETGARFGPALMPGCDKEVYQEIKPYLESIAARAEDGLACSAWLGTGGAGHYVKMVHNGIEYADMEQIAETYFLLKNLGGISNLDQADLFDQWNKGELSSYLIEITSNILKEADDTAKSGQLLDYIEDISLQKGTGKWTNLEAVELGVDSSVLAAGLNARVMSMLKDERIKASHVFSRPQPNLGGMEIEELKDVARQALLATKIIAYAQGFALYKAAGAAYGWDLEYDVIAQIFRAGCIIRSSLLNPMMEAFKNNKDLENLMLDPYFTGLLEENIQGLRDFVTLAVQNAIPVPAMAAALSYFDTYICENGSANMIQAQRDYFGSHTYRRVDIEGSFHHEWE</sequence>
<comment type="subunit">
    <text evidence="2 7">Homodimer.</text>
</comment>
<name>A0A135YW54_9FIRM</name>
<dbReference type="GO" id="GO:0050661">
    <property type="term" value="F:NADP binding"/>
    <property type="evidence" value="ECO:0007669"/>
    <property type="project" value="InterPro"/>
</dbReference>
<evidence type="ECO:0000256" key="2">
    <source>
        <dbReference type="ARBA" id="ARBA00011738"/>
    </source>
</evidence>
<evidence type="ECO:0000256" key="10">
    <source>
        <dbReference type="PIRSR" id="PIRSR000109-3"/>
    </source>
</evidence>
<evidence type="ECO:0000256" key="3">
    <source>
        <dbReference type="ARBA" id="ARBA00022857"/>
    </source>
</evidence>
<dbReference type="Proteomes" id="UP000070326">
    <property type="component" value="Unassembled WGS sequence"/>
</dbReference>
<dbReference type="GO" id="GO:0019521">
    <property type="term" value="P:D-gluconate metabolic process"/>
    <property type="evidence" value="ECO:0007669"/>
    <property type="project" value="UniProtKB-KW"/>
</dbReference>
<organism evidence="13 15">
    <name type="scientific">Peptostreptococcus anaerobius</name>
    <dbReference type="NCBI Taxonomy" id="1261"/>
    <lineage>
        <taxon>Bacteria</taxon>
        <taxon>Bacillati</taxon>
        <taxon>Bacillota</taxon>
        <taxon>Clostridia</taxon>
        <taxon>Peptostreptococcales</taxon>
        <taxon>Peptostreptococcaceae</taxon>
        <taxon>Peptostreptococcus</taxon>
    </lineage>
</organism>
<feature type="binding site" description="in other chain" evidence="9">
    <location>
        <position position="189"/>
    </location>
    <ligand>
        <name>substrate</name>
        <note>ligand shared between dimeric partners</note>
    </ligand>
</feature>
<dbReference type="GeneID" id="79842781"/>
<feature type="binding site" evidence="10">
    <location>
        <position position="100"/>
    </location>
    <ligand>
        <name>NADP(+)</name>
        <dbReference type="ChEBI" id="CHEBI:58349"/>
    </ligand>
</feature>
<evidence type="ECO:0000313" key="15">
    <source>
        <dbReference type="Proteomes" id="UP000070326"/>
    </source>
</evidence>
<dbReference type="Gene3D" id="1.10.1040.10">
    <property type="entry name" value="N-(1-d-carboxylethyl)-l-norvaline Dehydrogenase, domain 2"/>
    <property type="match status" value="1"/>
</dbReference>
<dbReference type="InterPro" id="IPR036291">
    <property type="entry name" value="NAD(P)-bd_dom_sf"/>
</dbReference>
<dbReference type="UniPathway" id="UPA00115">
    <property type="reaction ID" value="UER00410"/>
</dbReference>
<dbReference type="eggNOG" id="COG0362">
    <property type="taxonomic scope" value="Bacteria"/>
</dbReference>
<comment type="function">
    <text evidence="7">Catalyzes the oxidative decarboxylation of 6-phosphogluconate to ribulose 5-phosphate and CO(2), with concomitant reduction of NADP to NADPH.</text>
</comment>
<feature type="binding site" description="in other chain" evidence="9">
    <location>
        <begin position="184"/>
        <end position="185"/>
    </location>
    <ligand>
        <name>substrate</name>
        <note>ligand shared between dimeric partners</note>
    </ligand>
</feature>
<feature type="binding site" evidence="10">
    <location>
        <begin position="8"/>
        <end position="13"/>
    </location>
    <ligand>
        <name>NADP(+)</name>
        <dbReference type="ChEBI" id="CHEBI:58349"/>
    </ligand>
</feature>
<evidence type="ECO:0000313" key="13">
    <source>
        <dbReference type="EMBL" id="KXI13638.1"/>
    </source>
</evidence>
<dbReference type="NCBIfam" id="NF006765">
    <property type="entry name" value="PRK09287.1"/>
    <property type="match status" value="1"/>
</dbReference>
<comment type="pathway">
    <text evidence="7 11">Carbohydrate degradation; pentose phosphate pathway; D-ribulose 5-phosphate from D-glucose 6-phosphate (oxidative stage): step 3/3.</text>
</comment>
<dbReference type="InterPro" id="IPR006183">
    <property type="entry name" value="Pgluconate_DH"/>
</dbReference>
<keyword evidence="6 7" id="KW-0570">Pentose shunt</keyword>
<dbReference type="GO" id="GO:0006098">
    <property type="term" value="P:pentose-phosphate shunt"/>
    <property type="evidence" value="ECO:0007669"/>
    <property type="project" value="UniProtKB-UniPathway"/>
</dbReference>
<feature type="active site" description="Proton donor" evidence="8">
    <location>
        <position position="188"/>
    </location>
</feature>
<dbReference type="InterPro" id="IPR006115">
    <property type="entry name" value="6PGDH_NADP-bd"/>
</dbReference>
<dbReference type="EMBL" id="UGTB01000004">
    <property type="protein sequence ID" value="SUB61819.1"/>
    <property type="molecule type" value="Genomic_DNA"/>
</dbReference>
<dbReference type="Pfam" id="PF03446">
    <property type="entry name" value="NAD_binding_2"/>
    <property type="match status" value="1"/>
</dbReference>
<feature type="binding site" description="in other chain" evidence="9">
    <location>
        <begin position="126"/>
        <end position="128"/>
    </location>
    <ligand>
        <name>substrate</name>
        <note>ligand shared between dimeric partners</note>
    </ligand>
</feature>
<dbReference type="Gene3D" id="3.40.50.720">
    <property type="entry name" value="NAD(P)-binding Rossmann-like Domain"/>
    <property type="match status" value="1"/>
</dbReference>
<dbReference type="AlphaFoldDB" id="A0A135YW54"/>
<dbReference type="STRING" id="1261.HMPREF3195_00627"/>
<dbReference type="EC" id="1.1.1.44" evidence="7 11"/>
<proteinExistence type="inferred from homology"/>
<feature type="binding site" description="in other chain" evidence="9">
    <location>
        <position position="287"/>
    </location>
    <ligand>
        <name>substrate</name>
        <note>ligand shared between dimeric partners</note>
    </ligand>
</feature>
<feature type="binding site" description="in other chain" evidence="9">
    <location>
        <position position="260"/>
    </location>
    <ligand>
        <name>substrate</name>
        <note>ligand shared between dimeric partners</note>
    </ligand>
</feature>
<evidence type="ECO:0000259" key="12">
    <source>
        <dbReference type="SMART" id="SM01350"/>
    </source>
</evidence>
<dbReference type="Gene3D" id="1.20.5.320">
    <property type="entry name" value="6-Phosphogluconate Dehydrogenase, domain 3"/>
    <property type="match status" value="1"/>
</dbReference>
<feature type="binding site" description="in other chain" evidence="9">
    <location>
        <position position="100"/>
    </location>
    <ligand>
        <name>substrate</name>
        <note>ligand shared between dimeric partners</note>
    </ligand>
</feature>
<dbReference type="PIRSF" id="PIRSF000109">
    <property type="entry name" value="6PGD"/>
    <property type="match status" value="1"/>
</dbReference>
<dbReference type="InterPro" id="IPR006113">
    <property type="entry name" value="6PGDH_Gnd/GntZ"/>
</dbReference>
<dbReference type="FunFam" id="1.10.1040.10:FF:000032">
    <property type="entry name" value="6-phosphogluconate dehydrogenase, decarboxylating"/>
    <property type="match status" value="1"/>
</dbReference>
<dbReference type="RefSeq" id="WP_002843865.1">
    <property type="nucleotide sequence ID" value="NZ_CAMPYD010000020.1"/>
</dbReference>
<dbReference type="PATRIC" id="fig|1261.3.peg.1436"/>
<dbReference type="SUPFAM" id="SSF48179">
    <property type="entry name" value="6-phosphogluconate dehydrogenase C-terminal domain-like"/>
    <property type="match status" value="1"/>
</dbReference>
<evidence type="ECO:0000256" key="9">
    <source>
        <dbReference type="PIRSR" id="PIRSR000109-2"/>
    </source>
</evidence>
<gene>
    <name evidence="14" type="primary">gnd</name>
    <name evidence="13" type="ORF">HMPREF3195_00627</name>
    <name evidence="14" type="ORF">NCTC11460_01769</name>
</gene>
<dbReference type="InterPro" id="IPR013328">
    <property type="entry name" value="6PGD_dom2"/>
</dbReference>
<feature type="binding site" evidence="10">
    <location>
        <begin position="72"/>
        <end position="74"/>
    </location>
    <ligand>
        <name>NADP(+)</name>
        <dbReference type="ChEBI" id="CHEBI:58349"/>
    </ligand>
</feature>
<keyword evidence="5 11" id="KW-0311">Gluconate utilization</keyword>
<dbReference type="Pfam" id="PF00393">
    <property type="entry name" value="6PGD"/>
    <property type="match status" value="1"/>
</dbReference>
<feature type="binding site" evidence="9">
    <location>
        <position position="452"/>
    </location>
    <ligand>
        <name>substrate</name>
        <note>ligand shared between dimeric partners</note>
    </ligand>
</feature>
<reference evidence="14 16" key="2">
    <citation type="submission" date="2018-06" db="EMBL/GenBank/DDBJ databases">
        <authorList>
            <consortium name="Pathogen Informatics"/>
            <person name="Doyle S."/>
        </authorList>
    </citation>
    <scope>NUCLEOTIDE SEQUENCE [LARGE SCALE GENOMIC DNA]</scope>
    <source>
        <strain evidence="14 16">NCTC11460</strain>
    </source>
</reference>
<dbReference type="SUPFAM" id="SSF51735">
    <property type="entry name" value="NAD(P)-binding Rossmann-fold domains"/>
    <property type="match status" value="1"/>
</dbReference>
<dbReference type="Proteomes" id="UP000255101">
    <property type="component" value="Unassembled WGS sequence"/>
</dbReference>
<evidence type="ECO:0000256" key="6">
    <source>
        <dbReference type="ARBA" id="ARBA00023126"/>
    </source>
</evidence>
<comment type="catalytic activity">
    <reaction evidence="7 11">
        <text>6-phospho-D-gluconate + NADP(+) = D-ribulose 5-phosphate + CO2 + NADPH</text>
        <dbReference type="Rhea" id="RHEA:10116"/>
        <dbReference type="ChEBI" id="CHEBI:16526"/>
        <dbReference type="ChEBI" id="CHEBI:57783"/>
        <dbReference type="ChEBI" id="CHEBI:58121"/>
        <dbReference type="ChEBI" id="CHEBI:58349"/>
        <dbReference type="ChEBI" id="CHEBI:58759"/>
        <dbReference type="EC" id="1.1.1.44"/>
    </reaction>
</comment>
<dbReference type="PANTHER" id="PTHR11811">
    <property type="entry name" value="6-PHOSPHOGLUCONATE DEHYDROGENASE"/>
    <property type="match status" value="1"/>
</dbReference>
<evidence type="ECO:0000313" key="14">
    <source>
        <dbReference type="EMBL" id="SUB61819.1"/>
    </source>
</evidence>
<dbReference type="NCBIfam" id="TIGR00873">
    <property type="entry name" value="gnd"/>
    <property type="match status" value="1"/>
</dbReference>
<reference evidence="13 15" key="1">
    <citation type="submission" date="2016-02" db="EMBL/GenBank/DDBJ databases">
        <authorList>
            <person name="Wen L."/>
            <person name="He K."/>
            <person name="Yang H."/>
        </authorList>
    </citation>
    <scope>NUCLEOTIDE SEQUENCE [LARGE SCALE GENOMIC DNA]</scope>
    <source>
        <strain evidence="13 15">MJR8628A</strain>
    </source>
</reference>
<dbReference type="SMART" id="SM01350">
    <property type="entry name" value="6PGD"/>
    <property type="match status" value="1"/>
</dbReference>
<feature type="active site" description="Proton acceptor" evidence="8">
    <location>
        <position position="181"/>
    </location>
</feature>
<feature type="domain" description="6-phosphogluconate dehydrogenase C-terminal" evidence="12">
    <location>
        <begin position="177"/>
        <end position="468"/>
    </location>
</feature>
<protein>
    <recommendedName>
        <fullName evidence="7 11">6-phosphogluconate dehydrogenase, decarboxylating</fullName>
        <ecNumber evidence="7 11">1.1.1.44</ecNumber>
    </recommendedName>
</protein>
<dbReference type="InterPro" id="IPR008927">
    <property type="entry name" value="6-PGluconate_DH-like_C_sf"/>
</dbReference>
<evidence type="ECO:0000256" key="11">
    <source>
        <dbReference type="RuleBase" id="RU000485"/>
    </source>
</evidence>
<dbReference type="PRINTS" id="PR00076">
    <property type="entry name" value="6PGDHDRGNASE"/>
</dbReference>
<keyword evidence="3 7" id="KW-0521">NADP</keyword>
<feature type="binding site" evidence="9">
    <location>
        <position position="446"/>
    </location>
    <ligand>
        <name>substrate</name>
        <note>ligand shared between dimeric partners</note>
    </ligand>
</feature>
<evidence type="ECO:0000256" key="7">
    <source>
        <dbReference type="PIRNR" id="PIRNR000109"/>
    </source>
</evidence>
<dbReference type="GO" id="GO:0004616">
    <property type="term" value="F:phosphogluconate dehydrogenase (decarboxylating) activity"/>
    <property type="evidence" value="ECO:0007669"/>
    <property type="project" value="UniProtKB-EC"/>
</dbReference>
<dbReference type="InterPro" id="IPR006114">
    <property type="entry name" value="6PGDH_C"/>
</dbReference>
<keyword evidence="4 7" id="KW-0560">Oxidoreductase</keyword>
<dbReference type="FunFam" id="3.40.50.720:FF:000007">
    <property type="entry name" value="6-phosphogluconate dehydrogenase, decarboxylating"/>
    <property type="match status" value="1"/>
</dbReference>
<evidence type="ECO:0000256" key="4">
    <source>
        <dbReference type="ARBA" id="ARBA00023002"/>
    </source>
</evidence>
<evidence type="ECO:0000256" key="8">
    <source>
        <dbReference type="PIRSR" id="PIRSR000109-1"/>
    </source>
</evidence>
<evidence type="ECO:0000313" key="16">
    <source>
        <dbReference type="Proteomes" id="UP000255101"/>
    </source>
</evidence>
<comment type="similarity">
    <text evidence="1 7 11">Belongs to the 6-phosphogluconate dehydrogenase family.</text>
</comment>
<feature type="binding site" evidence="10">
    <location>
        <begin position="31"/>
        <end position="33"/>
    </location>
    <ligand>
        <name>NADP(+)</name>
        <dbReference type="ChEBI" id="CHEBI:58349"/>
    </ligand>
</feature>
<evidence type="ECO:0000256" key="5">
    <source>
        <dbReference type="ARBA" id="ARBA00023064"/>
    </source>
</evidence>
<dbReference type="EMBL" id="LSQZ01000019">
    <property type="protein sequence ID" value="KXI13638.1"/>
    <property type="molecule type" value="Genomic_DNA"/>
</dbReference>
<evidence type="ECO:0000256" key="1">
    <source>
        <dbReference type="ARBA" id="ARBA00008419"/>
    </source>
</evidence>